<feature type="domain" description="Metallo-beta-lactamase" evidence="1">
    <location>
        <begin position="90"/>
        <end position="245"/>
    </location>
</feature>
<accession>A0AA86GMH5</accession>
<dbReference type="Pfam" id="PF12706">
    <property type="entry name" value="Lactamase_B_2"/>
    <property type="match status" value="1"/>
</dbReference>
<dbReference type="PANTHER" id="PTHR43546:SF3">
    <property type="entry name" value="UPF0173 METAL-DEPENDENT HYDROLASE MJ1163"/>
    <property type="match status" value="1"/>
</dbReference>
<keyword evidence="3" id="KW-1185">Reference proteome</keyword>
<dbReference type="Proteomes" id="UP000058599">
    <property type="component" value="Chromosome"/>
</dbReference>
<dbReference type="GO" id="GO:0016787">
    <property type="term" value="F:hydrolase activity"/>
    <property type="evidence" value="ECO:0007669"/>
    <property type="project" value="UniProtKB-KW"/>
</dbReference>
<dbReference type="InterPro" id="IPR006311">
    <property type="entry name" value="TAT_signal"/>
</dbReference>
<dbReference type="PANTHER" id="PTHR43546">
    <property type="entry name" value="UPF0173 METAL-DEPENDENT HYDROLASE MJ1163-RELATED"/>
    <property type="match status" value="1"/>
</dbReference>
<dbReference type="PROSITE" id="PS51318">
    <property type="entry name" value="TAT"/>
    <property type="match status" value="1"/>
</dbReference>
<dbReference type="Gene3D" id="3.60.15.10">
    <property type="entry name" value="Ribonuclease Z/Hydroxyacylglutathione hydrolase-like"/>
    <property type="match status" value="1"/>
</dbReference>
<evidence type="ECO:0000313" key="2">
    <source>
        <dbReference type="EMBL" id="AMG75777.1"/>
    </source>
</evidence>
<evidence type="ECO:0000259" key="1">
    <source>
        <dbReference type="Pfam" id="PF12706"/>
    </source>
</evidence>
<dbReference type="InterPro" id="IPR050114">
    <property type="entry name" value="UPF0173_UPF0282_UlaG_hydrolase"/>
</dbReference>
<dbReference type="AlphaFoldDB" id="A0AA86GMH5"/>
<name>A0AA86GMH5_9SPHN</name>
<dbReference type="InterPro" id="IPR036866">
    <property type="entry name" value="RibonucZ/Hydroxyglut_hydro"/>
</dbReference>
<sequence>MTRLLVHAGGASRRQVLGGGIAAAAVALVSGKAARAGVAPTLRIRRLAWAGIRLQLPKATLFVDPLIDPAVWGSTLPDELIGVGDAVGDSVVLVTHRHSDHADPAAIAAALAHGGTLAYAAGTPPFGGLPDHVRQRPCPLWEPQLLGDFTATPVPASDGYGDLQVSWVVSGGGRRIFHGGDTMMHGGWWRVGRQFGRFDAAFLPVNGAAFSFQQPATDEPAVLTPKQAIAAATILGVERIVPIHYGIAGAEGYAEMPDLLDSLRGASKPGGPRVAILKPGEWLDWQG</sequence>
<proteinExistence type="predicted"/>
<organism evidence="2 3">
    <name type="scientific">Sphingopyxis granuli</name>
    <dbReference type="NCBI Taxonomy" id="267128"/>
    <lineage>
        <taxon>Bacteria</taxon>
        <taxon>Pseudomonadati</taxon>
        <taxon>Pseudomonadota</taxon>
        <taxon>Alphaproteobacteria</taxon>
        <taxon>Sphingomonadales</taxon>
        <taxon>Sphingomonadaceae</taxon>
        <taxon>Sphingopyxis</taxon>
    </lineage>
</organism>
<dbReference type="KEGG" id="sgi:SGRAN_3434"/>
<dbReference type="SUPFAM" id="SSF56281">
    <property type="entry name" value="Metallo-hydrolase/oxidoreductase"/>
    <property type="match status" value="1"/>
</dbReference>
<gene>
    <name evidence="2" type="ORF">SGRAN_3434</name>
</gene>
<dbReference type="EMBL" id="CP012199">
    <property type="protein sequence ID" value="AMG75777.1"/>
    <property type="molecule type" value="Genomic_DNA"/>
</dbReference>
<reference evidence="2 3" key="1">
    <citation type="journal article" date="2016" name="BMC Genomics">
        <title>Genomic analysis of the nitrate-respiring Sphingopyxis granuli (formerly Sphingomonas macrogoltabida) strain TFA.</title>
        <authorList>
            <person name="Garcia-Romero I."/>
            <person name="Perez-Pulido A.J."/>
            <person name="Gonzalez-Flores Y.E."/>
            <person name="Reyes-Ramirez F."/>
            <person name="Santero E."/>
            <person name="Floriano B."/>
        </authorList>
    </citation>
    <scope>NUCLEOTIDE SEQUENCE [LARGE SCALE GENOMIC DNA]</scope>
    <source>
        <strain evidence="2 3">TFA</strain>
    </source>
</reference>
<keyword evidence="2" id="KW-0378">Hydrolase</keyword>
<dbReference type="RefSeq" id="WP_148650912.1">
    <property type="nucleotide sequence ID" value="NZ_CP012199.1"/>
</dbReference>
<dbReference type="InterPro" id="IPR001279">
    <property type="entry name" value="Metallo-B-lactamas"/>
</dbReference>
<protein>
    <submittedName>
        <fullName evidence="2">Zinc-dependent hydrolase</fullName>
    </submittedName>
</protein>
<evidence type="ECO:0000313" key="3">
    <source>
        <dbReference type="Proteomes" id="UP000058599"/>
    </source>
</evidence>